<dbReference type="KEGG" id="spu:105438324"/>
<dbReference type="NCBIfam" id="NF040941">
    <property type="entry name" value="GGGWT_bact"/>
    <property type="match status" value="1"/>
</dbReference>
<protein>
    <recommendedName>
        <fullName evidence="1">Fibrinogen C-terminal domain-containing protein</fullName>
    </recommendedName>
</protein>
<name>A0A7M7HLG2_STRPU</name>
<dbReference type="PROSITE" id="PS51406">
    <property type="entry name" value="FIBRINOGEN_C_2"/>
    <property type="match status" value="1"/>
</dbReference>
<dbReference type="Pfam" id="PF00147">
    <property type="entry name" value="Fibrinogen_C"/>
    <property type="match status" value="1"/>
</dbReference>
<dbReference type="SUPFAM" id="SSF56496">
    <property type="entry name" value="Fibrinogen C-terminal domain-like"/>
    <property type="match status" value="1"/>
</dbReference>
<dbReference type="InterPro" id="IPR014716">
    <property type="entry name" value="Fibrinogen_a/b/g_C_1"/>
</dbReference>
<dbReference type="EnsemblMetazoa" id="XM_011666019">
    <property type="protein sequence ID" value="XP_011664321"/>
    <property type="gene ID" value="LOC105438324"/>
</dbReference>
<dbReference type="InParanoid" id="A0A7M7HLG2"/>
<dbReference type="SMART" id="SM00186">
    <property type="entry name" value="FBG"/>
    <property type="match status" value="1"/>
</dbReference>
<reference evidence="2" key="2">
    <citation type="submission" date="2021-01" db="UniProtKB">
        <authorList>
            <consortium name="EnsemblMetazoa"/>
        </authorList>
    </citation>
    <scope>IDENTIFICATION</scope>
</reference>
<dbReference type="CDD" id="cd00087">
    <property type="entry name" value="FReD"/>
    <property type="match status" value="1"/>
</dbReference>
<dbReference type="InterPro" id="IPR002181">
    <property type="entry name" value="Fibrinogen_a/b/g_C_dom"/>
</dbReference>
<dbReference type="InterPro" id="IPR050373">
    <property type="entry name" value="Fibrinogen_C-term_domain"/>
</dbReference>
<dbReference type="InterPro" id="IPR036056">
    <property type="entry name" value="Fibrinogen-like_C"/>
</dbReference>
<dbReference type="Gene3D" id="3.90.215.10">
    <property type="entry name" value="Gamma Fibrinogen, chain A, domain 1"/>
    <property type="match status" value="1"/>
</dbReference>
<proteinExistence type="predicted"/>
<dbReference type="PANTHER" id="PTHR19143">
    <property type="entry name" value="FIBRINOGEN/TENASCIN/ANGIOPOEITIN"/>
    <property type="match status" value="1"/>
</dbReference>
<organism evidence="2 3">
    <name type="scientific">Strongylocentrotus purpuratus</name>
    <name type="common">Purple sea urchin</name>
    <dbReference type="NCBI Taxonomy" id="7668"/>
    <lineage>
        <taxon>Eukaryota</taxon>
        <taxon>Metazoa</taxon>
        <taxon>Echinodermata</taxon>
        <taxon>Eleutherozoa</taxon>
        <taxon>Echinozoa</taxon>
        <taxon>Echinoidea</taxon>
        <taxon>Euechinoidea</taxon>
        <taxon>Echinacea</taxon>
        <taxon>Camarodonta</taxon>
        <taxon>Echinidea</taxon>
        <taxon>Strongylocentrotidae</taxon>
        <taxon>Strongylocentrotus</taxon>
    </lineage>
</organism>
<dbReference type="Proteomes" id="UP000007110">
    <property type="component" value="Unassembled WGS sequence"/>
</dbReference>
<dbReference type="PANTHER" id="PTHR19143:SF458">
    <property type="entry name" value="FIBRINOGEN C-TERMINAL DOMAIN-CONTAINING PROTEIN-RELATED"/>
    <property type="match status" value="1"/>
</dbReference>
<keyword evidence="3" id="KW-1185">Reference proteome</keyword>
<dbReference type="RefSeq" id="XP_011664321.2">
    <property type="nucleotide sequence ID" value="XM_011666019.2"/>
</dbReference>
<accession>A0A7M7HLG2</accession>
<reference evidence="3" key="1">
    <citation type="submission" date="2015-02" db="EMBL/GenBank/DDBJ databases">
        <title>Genome sequencing for Strongylocentrotus purpuratus.</title>
        <authorList>
            <person name="Murali S."/>
            <person name="Liu Y."/>
            <person name="Vee V."/>
            <person name="English A."/>
            <person name="Wang M."/>
            <person name="Skinner E."/>
            <person name="Han Y."/>
            <person name="Muzny D.M."/>
            <person name="Worley K.C."/>
            <person name="Gibbs R.A."/>
        </authorList>
    </citation>
    <scope>NUCLEOTIDE SEQUENCE</scope>
</reference>
<sequence length="217" mass="24194">MQDIDCDDLYASGYREGGVYTLKPADGNQSLVAYCDMDSDEGGWTVFQRRLNGSTNFSKTWTDYENGFGDLSGEHWLGLRKLYRIVGQRSYTLRIDLEYSDGTRQVANYTGFSLGDHSTGYRLHISGLEGHTDDPLAYHNGTSFMTPEQLPSNGMPSCDGPRPSGGWWYLGECDDHVDLNGVFPGTASDARYEMFWEVPTSGSPTLTFSEMKIKPIS</sequence>
<dbReference type="GO" id="GO:0005615">
    <property type="term" value="C:extracellular space"/>
    <property type="evidence" value="ECO:0000318"/>
    <property type="project" value="GO_Central"/>
</dbReference>
<dbReference type="AlphaFoldDB" id="A0A7M7HLG2"/>
<dbReference type="OrthoDB" id="7871457at2759"/>
<feature type="domain" description="Fibrinogen C-terminal" evidence="1">
    <location>
        <begin position="1"/>
        <end position="217"/>
    </location>
</feature>
<dbReference type="GeneID" id="105438324"/>
<evidence type="ECO:0000259" key="1">
    <source>
        <dbReference type="PROSITE" id="PS51406"/>
    </source>
</evidence>
<evidence type="ECO:0000313" key="3">
    <source>
        <dbReference type="Proteomes" id="UP000007110"/>
    </source>
</evidence>
<evidence type="ECO:0000313" key="2">
    <source>
        <dbReference type="EnsemblMetazoa" id="XP_011664321"/>
    </source>
</evidence>